<evidence type="ECO:0000313" key="2">
    <source>
        <dbReference type="EMBL" id="KRW99016.1"/>
    </source>
</evidence>
<feature type="coiled-coil region" evidence="1">
    <location>
        <begin position="75"/>
        <end position="179"/>
    </location>
</feature>
<dbReference type="InParanoid" id="A0A0V0Q9X0"/>
<organism evidence="2 3">
    <name type="scientific">Pseudocohnilembus persalinus</name>
    <name type="common">Ciliate</name>
    <dbReference type="NCBI Taxonomy" id="266149"/>
    <lineage>
        <taxon>Eukaryota</taxon>
        <taxon>Sar</taxon>
        <taxon>Alveolata</taxon>
        <taxon>Ciliophora</taxon>
        <taxon>Intramacronucleata</taxon>
        <taxon>Oligohymenophorea</taxon>
        <taxon>Scuticociliatia</taxon>
        <taxon>Philasterida</taxon>
        <taxon>Pseudocohnilembidae</taxon>
        <taxon>Pseudocohnilembus</taxon>
    </lineage>
</organism>
<proteinExistence type="predicted"/>
<dbReference type="Proteomes" id="UP000054937">
    <property type="component" value="Unassembled WGS sequence"/>
</dbReference>
<dbReference type="AlphaFoldDB" id="A0A0V0Q9X0"/>
<keyword evidence="1" id="KW-0175">Coiled coil</keyword>
<name>A0A0V0Q9X0_PSEPJ</name>
<comment type="caution">
    <text evidence="2">The sequence shown here is derived from an EMBL/GenBank/DDBJ whole genome shotgun (WGS) entry which is preliminary data.</text>
</comment>
<keyword evidence="3" id="KW-1185">Reference proteome</keyword>
<gene>
    <name evidence="2" type="ORF">PPERSA_11617</name>
</gene>
<evidence type="ECO:0000313" key="3">
    <source>
        <dbReference type="Proteomes" id="UP000054937"/>
    </source>
</evidence>
<dbReference type="EMBL" id="LDAU01000223">
    <property type="protein sequence ID" value="KRW99016.1"/>
    <property type="molecule type" value="Genomic_DNA"/>
</dbReference>
<accession>A0A0V0Q9X0</accession>
<sequence length="206" mass="24499">MEMKNTYLQQLESLQKWQIDQSQETDSLKQLIKQNFGLQNNHNNNKKNIQYGNYQQSPYLNEDAQTEFLDLRQTIQDLQTFVSELKQQVLNLKIEKQEILTSSAIEKIKLESQKEVKQEIEKEQIEFEKAKKKLHIQQKLLADQRVDLDKKLEDMNLLLLEKEGQIKVLKEKIYSYEREKKNSIDHAQLLCSVSEKLMTVLNKMEK</sequence>
<evidence type="ECO:0000256" key="1">
    <source>
        <dbReference type="SAM" id="Coils"/>
    </source>
</evidence>
<reference evidence="2 3" key="1">
    <citation type="journal article" date="2015" name="Sci. Rep.">
        <title>Genome of the facultative scuticociliatosis pathogen Pseudocohnilembus persalinus provides insight into its virulence through horizontal gene transfer.</title>
        <authorList>
            <person name="Xiong J."/>
            <person name="Wang G."/>
            <person name="Cheng J."/>
            <person name="Tian M."/>
            <person name="Pan X."/>
            <person name="Warren A."/>
            <person name="Jiang C."/>
            <person name="Yuan D."/>
            <person name="Miao W."/>
        </authorList>
    </citation>
    <scope>NUCLEOTIDE SEQUENCE [LARGE SCALE GENOMIC DNA]</scope>
    <source>
        <strain evidence="2">36N120E</strain>
    </source>
</reference>
<protein>
    <submittedName>
        <fullName evidence="2">Uncharacterized protein</fullName>
    </submittedName>
</protein>